<protein>
    <submittedName>
        <fullName evidence="1">Uncharacterized protein</fullName>
    </submittedName>
</protein>
<sequence length="87" mass="9457">MGADSKVRQTLLSAPDRTGVKKCDCAALYDNTTLVQSSAANQDSQTMTSSSRETDVMYDAGPVNIGYARTLYTTQQPQDKPVSRLHV</sequence>
<evidence type="ECO:0000313" key="2">
    <source>
        <dbReference type="Proteomes" id="UP000314294"/>
    </source>
</evidence>
<dbReference type="AlphaFoldDB" id="A0A4Z2J734"/>
<gene>
    <name evidence="1" type="ORF">EYF80_003592</name>
</gene>
<organism evidence="1 2">
    <name type="scientific">Liparis tanakae</name>
    <name type="common">Tanaka's snailfish</name>
    <dbReference type="NCBI Taxonomy" id="230148"/>
    <lineage>
        <taxon>Eukaryota</taxon>
        <taxon>Metazoa</taxon>
        <taxon>Chordata</taxon>
        <taxon>Craniata</taxon>
        <taxon>Vertebrata</taxon>
        <taxon>Euteleostomi</taxon>
        <taxon>Actinopterygii</taxon>
        <taxon>Neopterygii</taxon>
        <taxon>Teleostei</taxon>
        <taxon>Neoteleostei</taxon>
        <taxon>Acanthomorphata</taxon>
        <taxon>Eupercaria</taxon>
        <taxon>Perciformes</taxon>
        <taxon>Cottioidei</taxon>
        <taxon>Cottales</taxon>
        <taxon>Liparidae</taxon>
        <taxon>Liparis</taxon>
    </lineage>
</organism>
<accession>A0A4Z2J734</accession>
<name>A0A4Z2J734_9TELE</name>
<dbReference type="Proteomes" id="UP000314294">
    <property type="component" value="Unassembled WGS sequence"/>
</dbReference>
<reference evidence="1 2" key="1">
    <citation type="submission" date="2019-03" db="EMBL/GenBank/DDBJ databases">
        <title>First draft genome of Liparis tanakae, snailfish: a comprehensive survey of snailfish specific genes.</title>
        <authorList>
            <person name="Kim W."/>
            <person name="Song I."/>
            <person name="Jeong J.-H."/>
            <person name="Kim D."/>
            <person name="Kim S."/>
            <person name="Ryu S."/>
            <person name="Song J.Y."/>
            <person name="Lee S.K."/>
        </authorList>
    </citation>
    <scope>NUCLEOTIDE SEQUENCE [LARGE SCALE GENOMIC DNA]</scope>
    <source>
        <tissue evidence="1">Muscle</tissue>
    </source>
</reference>
<keyword evidence="2" id="KW-1185">Reference proteome</keyword>
<evidence type="ECO:0000313" key="1">
    <source>
        <dbReference type="EMBL" id="TNN86175.1"/>
    </source>
</evidence>
<proteinExistence type="predicted"/>
<dbReference type="EMBL" id="SRLO01000017">
    <property type="protein sequence ID" value="TNN86175.1"/>
    <property type="molecule type" value="Genomic_DNA"/>
</dbReference>
<comment type="caution">
    <text evidence="1">The sequence shown here is derived from an EMBL/GenBank/DDBJ whole genome shotgun (WGS) entry which is preliminary data.</text>
</comment>